<accession>A0ABU7TRB4</accession>
<gene>
    <name evidence="2" type="ORF">MOTC310_17895</name>
</gene>
<evidence type="ECO:0000313" key="3">
    <source>
        <dbReference type="Proteomes" id="UP001355206"/>
    </source>
</evidence>
<dbReference type="Proteomes" id="UP001355206">
    <property type="component" value="Unassembled WGS sequence"/>
</dbReference>
<comment type="caution">
    <text evidence="2">The sequence shown here is derived from an EMBL/GenBank/DDBJ whole genome shotgun (WGS) entry which is preliminary data.</text>
</comment>
<proteinExistence type="predicted"/>
<evidence type="ECO:0000313" key="2">
    <source>
        <dbReference type="EMBL" id="MEE7492246.1"/>
    </source>
</evidence>
<sequence length="180" mass="19816">MFAACFVTHATIVEIGRRYLRKRGKRFASEAAAWEAVGAGCGDDGRWVIGPADLFEGEAANWTFTALALWARDRIAILTPSEFSCFEGRLAEKGCILRKYRMVGEGRGVITTQRFGKLHSVDGQSAYKVMSSGQTLVEEWYRDGQRIPMPAIGRVSMPDDAETPGNAADTERPDAPPHAY</sequence>
<organism evidence="2 3">
    <name type="scientific">Methylobacterium oryzae</name>
    <dbReference type="NCBI Taxonomy" id="334852"/>
    <lineage>
        <taxon>Bacteria</taxon>
        <taxon>Pseudomonadati</taxon>
        <taxon>Pseudomonadota</taxon>
        <taxon>Alphaproteobacteria</taxon>
        <taxon>Hyphomicrobiales</taxon>
        <taxon>Methylobacteriaceae</taxon>
        <taxon>Methylobacterium</taxon>
    </lineage>
</organism>
<dbReference type="EMBL" id="MLCA01000009">
    <property type="protein sequence ID" value="MEE7492246.1"/>
    <property type="molecule type" value="Genomic_DNA"/>
</dbReference>
<protein>
    <submittedName>
        <fullName evidence="2">Uncharacterized protein</fullName>
    </submittedName>
</protein>
<evidence type="ECO:0000256" key="1">
    <source>
        <dbReference type="SAM" id="MobiDB-lite"/>
    </source>
</evidence>
<reference evidence="2 3" key="1">
    <citation type="journal article" date="2012" name="Genet. Mol. Biol.">
        <title>Analysis of 16S rRNA and mxaF genes revealing insights into Methylobacterium niche-specific plant association.</title>
        <authorList>
            <person name="Dourado M.N."/>
            <person name="Andreote F.D."/>
            <person name="Dini-Andreote F."/>
            <person name="Conti R."/>
            <person name="Araujo J.M."/>
            <person name="Araujo W.L."/>
        </authorList>
    </citation>
    <scope>NUCLEOTIDE SEQUENCE [LARGE SCALE GENOMIC DNA]</scope>
    <source>
        <strain evidence="2 3">TC3-10</strain>
    </source>
</reference>
<feature type="compositionally biased region" description="Basic and acidic residues" evidence="1">
    <location>
        <begin position="169"/>
        <end position="180"/>
    </location>
</feature>
<name>A0ABU7TRB4_9HYPH</name>
<feature type="region of interest" description="Disordered" evidence="1">
    <location>
        <begin position="151"/>
        <end position="180"/>
    </location>
</feature>
<keyword evidence="3" id="KW-1185">Reference proteome</keyword>